<evidence type="ECO:0000313" key="2">
    <source>
        <dbReference type="Proteomes" id="UP000011131"/>
    </source>
</evidence>
<dbReference type="SUPFAM" id="SSF49464">
    <property type="entry name" value="Carboxypeptidase regulatory domain-like"/>
    <property type="match status" value="1"/>
</dbReference>
<protein>
    <recommendedName>
        <fullName evidence="3">Carboxypeptidase regulatory-like domain-containing protein</fullName>
    </recommendedName>
</protein>
<dbReference type="PATRIC" id="fig|1278073.3.peg.2937"/>
<dbReference type="Proteomes" id="UP000011131">
    <property type="component" value="Chromosome"/>
</dbReference>
<accession>L7UCK7</accession>
<evidence type="ECO:0008006" key="3">
    <source>
        <dbReference type="Google" id="ProtNLM"/>
    </source>
</evidence>
<name>L7UCK7_MYXSD</name>
<dbReference type="HOGENOM" id="CLU_524598_0_0_7"/>
<dbReference type="EMBL" id="CP004025">
    <property type="protein sequence ID" value="AGC44199.1"/>
    <property type="molecule type" value="Genomic_DNA"/>
</dbReference>
<organism evidence="1 2">
    <name type="scientific">Myxococcus stipitatus (strain DSM 14675 / JCM 12634 / Mx s8)</name>
    <dbReference type="NCBI Taxonomy" id="1278073"/>
    <lineage>
        <taxon>Bacteria</taxon>
        <taxon>Pseudomonadati</taxon>
        <taxon>Myxococcota</taxon>
        <taxon>Myxococcia</taxon>
        <taxon>Myxococcales</taxon>
        <taxon>Cystobacterineae</taxon>
        <taxon>Myxococcaceae</taxon>
        <taxon>Myxococcus</taxon>
    </lineage>
</organism>
<keyword evidence="2" id="KW-1185">Reference proteome</keyword>
<sequence>MFAAKVLTTVMLLGLLGHGQRAPASAPPSQRLPPSFDGTGQVRVRVVSSKDQRPLAGAMVALLREAPVDITEPLEAATTDARGMVLFSAAPAGVFNICARGAGHAESCEENVGLVAGGALESSLVLPPGASIRGQVLHVDGTPAAGVRVMAVGTSYHPLQMPTQAVTDALGNYHLDGVSPTGPRVLAFDGATPRDIDVYPFLPALVPFRSEGWGAPRNISVEEGEQARLDIQLRGLAHVMVFPRRNPEQDWSGVGSESDDRIQRVWLFERGQFTLPLRRQEGGFWTGLVEVGRRDLVVVGSSGEHSISAPVPLSLRPGVSSVIEAPYGLDPSGTGMAALFPRPREYASFELAGHVLLPDGSPAVGARVSVEKPSSSFGMRMPEAPAHWHFRFQGAGFVVRPGVGSPSVVHAWLEDGRAGSVTVEGQEGARVVADIRLQETGAVVGRVRLLSRWPFLLAPQLLVDEKDEHPLTHLELDGRFIIAGLPPGGHSLKLSGNSTTYRFVIQAGRTTDLGYLVPEQSSDATPR</sequence>
<dbReference type="KEGG" id="msd:MYSTI_02883"/>
<reference evidence="1 2" key="1">
    <citation type="journal article" date="2013" name="Genome Announc.">
        <title>Complete genome sequence of Myxococcus stipitatus strain DSM 14675, a fruiting myxobacterium.</title>
        <authorList>
            <person name="Huntley S."/>
            <person name="Kneip S."/>
            <person name="Treuner-Lange A."/>
            <person name="Sogaard-Andersen L."/>
        </authorList>
    </citation>
    <scope>NUCLEOTIDE SEQUENCE [LARGE SCALE GENOMIC DNA]</scope>
    <source>
        <strain evidence="2">DSM 14675 / JCM 12634 / Mx s8</strain>
    </source>
</reference>
<proteinExistence type="predicted"/>
<dbReference type="InterPro" id="IPR008969">
    <property type="entry name" value="CarboxyPept-like_regulatory"/>
</dbReference>
<evidence type="ECO:0000313" key="1">
    <source>
        <dbReference type="EMBL" id="AGC44199.1"/>
    </source>
</evidence>
<dbReference type="STRING" id="1278073.MYSTI_02883"/>
<dbReference type="AlphaFoldDB" id="L7UCK7"/>
<gene>
    <name evidence="1" type="ordered locus">MYSTI_02883</name>
</gene>